<feature type="domain" description="ABC3 transporter permease C-terminal" evidence="7">
    <location>
        <begin position="266"/>
        <end position="385"/>
    </location>
</feature>
<feature type="transmembrane region" description="Helical" evidence="6">
    <location>
        <begin position="777"/>
        <end position="800"/>
    </location>
</feature>
<keyword evidence="2" id="KW-1003">Cell membrane</keyword>
<feature type="transmembrane region" description="Helical" evidence="6">
    <location>
        <begin position="260"/>
        <end position="287"/>
    </location>
</feature>
<keyword evidence="4 6" id="KW-1133">Transmembrane helix</keyword>
<evidence type="ECO:0000256" key="3">
    <source>
        <dbReference type="ARBA" id="ARBA00022692"/>
    </source>
</evidence>
<gene>
    <name evidence="9" type="ORF">LNTAR_03894</name>
</gene>
<dbReference type="STRING" id="313628.LNTAR_03894"/>
<evidence type="ECO:0000256" key="2">
    <source>
        <dbReference type="ARBA" id="ARBA00022475"/>
    </source>
</evidence>
<dbReference type="PANTHER" id="PTHR30287">
    <property type="entry name" value="MEMBRANE COMPONENT OF PREDICTED ABC SUPERFAMILY METABOLITE UPTAKE TRANSPORTER"/>
    <property type="match status" value="1"/>
</dbReference>
<sequence length="853" mass="95548">MKDFLSKLFSQWTWTMAKREWHSQKKNLRLYLLCISIGIAALVSIHSLAFSVRSSIDEQSRSLLGSDLSLKARAPIDAQWLKEIESKLGPSLPERRFAGMINFLNSELSPRLIQVRAISEGYPIYGKIKTTPERGSSYLQGDQCLVEGSLILQYNAKIGDQIKLGQATFTIAAQIESLPGESGMLSELAPRVLIPFSKIESTKLISFGSRIQYLEHFAFPAEGDHQQLVGDIKAQAGLKAVRVETSMSRQERVRRLSTNLFTFLNFSAILSLVLGAIGVGSSIHVYINKQLKSAAILKCMGAQKNQVFAVYVLQILLLGFVGSILGVCLGLVIQFSLPQVINQFFPFEIQTHFNISSILLGLIAGTLITLLSSLPSLKKIADLNPLQGLRPETISNHSKSKFNYFFYPTCIISTLLLTTLSSENIKMGLLSGLALIIIIICLSIAARIFLYIIRKVFPSFLPFTYRQGLKNLFRPNNQTHTLIIALGTGVFVISLLFLLRENLLYQVRKTTEDTNPNFVLFDIQHDQSQELKYILNKAQVPILQEVPIIDLRLRKVNGTKVSELIQKNATLAPEKRIPSWALNRTYRCTYQNKILESEKLLYGDFIGHFDGDFEQERIPVSIESGMLEKLQVKLGDTVDFELSGIDLPCVITSVRDVEWMQMRPNFFFVFPSGPLNEAPQMQVIVSRSSDPESTNRLQTQINSTFPNISFLDLTLVIKTMTALLDKLSLAIRFMAGFSILTGFIILTSTLKLSQNQRQKESVLLKILGASKKQIQKILLSEFTFLAIISTNTGCLIAYILNQLIGRYVFENTPPITLNVLFISNISLTFITICIGLLNSKQTFASPSLESLRE</sequence>
<organism evidence="9 10">
    <name type="scientific">Lentisphaera araneosa HTCC2155</name>
    <dbReference type="NCBI Taxonomy" id="313628"/>
    <lineage>
        <taxon>Bacteria</taxon>
        <taxon>Pseudomonadati</taxon>
        <taxon>Lentisphaerota</taxon>
        <taxon>Lentisphaeria</taxon>
        <taxon>Lentisphaerales</taxon>
        <taxon>Lentisphaeraceae</taxon>
        <taxon>Lentisphaera</taxon>
    </lineage>
</organism>
<keyword evidence="10" id="KW-1185">Reference proteome</keyword>
<dbReference type="AlphaFoldDB" id="A6DU86"/>
<feature type="domain" description="ABC3 transporter permease C-terminal" evidence="7">
    <location>
        <begin position="733"/>
        <end position="834"/>
    </location>
</feature>
<feature type="transmembrane region" description="Helical" evidence="6">
    <location>
        <begin position="307"/>
        <end position="332"/>
    </location>
</feature>
<feature type="transmembrane region" description="Helical" evidence="6">
    <location>
        <begin position="433"/>
        <end position="453"/>
    </location>
</feature>
<keyword evidence="3 6" id="KW-0812">Transmembrane</keyword>
<dbReference type="EMBL" id="ABCK01000049">
    <property type="protein sequence ID" value="EDM24797.1"/>
    <property type="molecule type" value="Genomic_DNA"/>
</dbReference>
<dbReference type="Pfam" id="PF02687">
    <property type="entry name" value="FtsX"/>
    <property type="match status" value="2"/>
</dbReference>
<evidence type="ECO:0000256" key="4">
    <source>
        <dbReference type="ARBA" id="ARBA00022989"/>
    </source>
</evidence>
<comment type="subcellular location">
    <subcellularLocation>
        <location evidence="1">Cell membrane</location>
        <topology evidence="1">Multi-pass membrane protein</topology>
    </subcellularLocation>
</comment>
<evidence type="ECO:0000313" key="9">
    <source>
        <dbReference type="EMBL" id="EDM24797.1"/>
    </source>
</evidence>
<dbReference type="eggNOG" id="COG3127">
    <property type="taxonomic scope" value="Bacteria"/>
</dbReference>
<dbReference type="PANTHER" id="PTHR30287:SF1">
    <property type="entry name" value="INNER MEMBRANE PROTEIN"/>
    <property type="match status" value="1"/>
</dbReference>
<dbReference type="OrthoDB" id="9775544at2"/>
<evidence type="ECO:0000313" key="10">
    <source>
        <dbReference type="Proteomes" id="UP000004947"/>
    </source>
</evidence>
<dbReference type="GO" id="GO:0005886">
    <property type="term" value="C:plasma membrane"/>
    <property type="evidence" value="ECO:0007669"/>
    <property type="project" value="UniProtKB-SubCell"/>
</dbReference>
<name>A6DU86_9BACT</name>
<evidence type="ECO:0000256" key="5">
    <source>
        <dbReference type="ARBA" id="ARBA00023136"/>
    </source>
</evidence>
<evidence type="ECO:0000259" key="8">
    <source>
        <dbReference type="Pfam" id="PF12704"/>
    </source>
</evidence>
<dbReference type="Pfam" id="PF12704">
    <property type="entry name" value="MacB_PCD"/>
    <property type="match status" value="1"/>
</dbReference>
<feature type="transmembrane region" description="Helical" evidence="6">
    <location>
        <begin position="404"/>
        <end position="421"/>
    </location>
</feature>
<keyword evidence="5 6" id="KW-0472">Membrane</keyword>
<feature type="transmembrane region" description="Helical" evidence="6">
    <location>
        <begin position="815"/>
        <end position="837"/>
    </location>
</feature>
<dbReference type="InterPro" id="IPR003838">
    <property type="entry name" value="ABC3_permease_C"/>
</dbReference>
<feature type="transmembrane region" description="Helical" evidence="6">
    <location>
        <begin position="730"/>
        <end position="750"/>
    </location>
</feature>
<proteinExistence type="predicted"/>
<feature type="transmembrane region" description="Helical" evidence="6">
    <location>
        <begin position="30"/>
        <end position="52"/>
    </location>
</feature>
<feature type="transmembrane region" description="Helical" evidence="6">
    <location>
        <begin position="479"/>
        <end position="499"/>
    </location>
</feature>
<comment type="caution">
    <text evidence="9">The sequence shown here is derived from an EMBL/GenBank/DDBJ whole genome shotgun (WGS) entry which is preliminary data.</text>
</comment>
<evidence type="ECO:0000256" key="1">
    <source>
        <dbReference type="ARBA" id="ARBA00004651"/>
    </source>
</evidence>
<protein>
    <submittedName>
        <fullName evidence="9">Putative permease domain protein</fullName>
    </submittedName>
</protein>
<dbReference type="Proteomes" id="UP000004947">
    <property type="component" value="Unassembled WGS sequence"/>
</dbReference>
<evidence type="ECO:0000259" key="7">
    <source>
        <dbReference type="Pfam" id="PF02687"/>
    </source>
</evidence>
<accession>A6DU86</accession>
<evidence type="ECO:0000256" key="6">
    <source>
        <dbReference type="SAM" id="Phobius"/>
    </source>
</evidence>
<dbReference type="RefSeq" id="WP_007281369.1">
    <property type="nucleotide sequence ID" value="NZ_ABCK01000049.1"/>
</dbReference>
<feature type="transmembrane region" description="Helical" evidence="6">
    <location>
        <begin position="353"/>
        <end position="374"/>
    </location>
</feature>
<dbReference type="InterPro" id="IPR025857">
    <property type="entry name" value="MacB_PCD"/>
</dbReference>
<dbReference type="InterPro" id="IPR038766">
    <property type="entry name" value="Membrane_comp_ABC_pdt"/>
</dbReference>
<reference evidence="9 10" key="1">
    <citation type="journal article" date="2010" name="J. Bacteriol.">
        <title>Genome sequence of Lentisphaera araneosa HTCC2155T, the type species of the order Lentisphaerales in the phylum Lentisphaerae.</title>
        <authorList>
            <person name="Thrash J.C."/>
            <person name="Cho J.C."/>
            <person name="Vergin K.L."/>
            <person name="Morris R.M."/>
            <person name="Giovannoni S.J."/>
        </authorList>
    </citation>
    <scope>NUCLEOTIDE SEQUENCE [LARGE SCALE GENOMIC DNA]</scope>
    <source>
        <strain evidence="9 10">HTCC2155</strain>
    </source>
</reference>
<feature type="domain" description="MacB-like periplasmic core" evidence="8">
    <location>
        <begin position="30"/>
        <end position="202"/>
    </location>
</feature>